<reference evidence="2 3" key="1">
    <citation type="submission" date="2019-07" db="EMBL/GenBank/DDBJ databases">
        <title>Whole genome shotgun sequence of Cellulomonas composti NBRC 100758.</title>
        <authorList>
            <person name="Hosoyama A."/>
            <person name="Uohara A."/>
            <person name="Ohji S."/>
            <person name="Ichikawa N."/>
        </authorList>
    </citation>
    <scope>NUCLEOTIDE SEQUENCE [LARGE SCALE GENOMIC DNA]</scope>
    <source>
        <strain evidence="2 3">NBRC 100758</strain>
    </source>
</reference>
<name>A0A511JAW5_9CELL</name>
<proteinExistence type="predicted"/>
<keyword evidence="2" id="KW-0969">Cilium</keyword>
<dbReference type="AlphaFoldDB" id="A0A511JAW5"/>
<evidence type="ECO:0000313" key="3">
    <source>
        <dbReference type="Proteomes" id="UP000321720"/>
    </source>
</evidence>
<feature type="transmembrane region" description="Helical" evidence="1">
    <location>
        <begin position="26"/>
        <end position="44"/>
    </location>
</feature>
<gene>
    <name evidence="2" type="ORF">CCO02nite_17840</name>
</gene>
<protein>
    <submittedName>
        <fullName evidence="2">Flagellar protein FlgA</fullName>
    </submittedName>
</protein>
<evidence type="ECO:0000313" key="2">
    <source>
        <dbReference type="EMBL" id="GEL95126.1"/>
    </source>
</evidence>
<keyword evidence="1" id="KW-1133">Transmembrane helix</keyword>
<keyword evidence="2" id="KW-0282">Flagellum</keyword>
<comment type="caution">
    <text evidence="2">The sequence shown here is derived from an EMBL/GenBank/DDBJ whole genome shotgun (WGS) entry which is preliminary data.</text>
</comment>
<evidence type="ECO:0000256" key="1">
    <source>
        <dbReference type="SAM" id="Phobius"/>
    </source>
</evidence>
<keyword evidence="1" id="KW-0812">Transmembrane</keyword>
<accession>A0A511JAW5</accession>
<dbReference type="RefSeq" id="WP_186812645.1">
    <property type="nucleotide sequence ID" value="NZ_BJWG01000007.1"/>
</dbReference>
<organism evidence="2 3">
    <name type="scientific">Cellulomonas composti</name>
    <dbReference type="NCBI Taxonomy" id="266130"/>
    <lineage>
        <taxon>Bacteria</taxon>
        <taxon>Bacillati</taxon>
        <taxon>Actinomycetota</taxon>
        <taxon>Actinomycetes</taxon>
        <taxon>Micrococcales</taxon>
        <taxon>Cellulomonadaceae</taxon>
        <taxon>Cellulomonas</taxon>
    </lineage>
</organism>
<dbReference type="Proteomes" id="UP000321720">
    <property type="component" value="Unassembled WGS sequence"/>
</dbReference>
<dbReference type="EMBL" id="BJWG01000007">
    <property type="protein sequence ID" value="GEL95126.1"/>
    <property type="molecule type" value="Genomic_DNA"/>
</dbReference>
<keyword evidence="1" id="KW-0472">Membrane</keyword>
<keyword evidence="2" id="KW-0966">Cell projection</keyword>
<keyword evidence="3" id="KW-1185">Reference proteome</keyword>
<sequence>MDTAVLDLPAPTIARLRSPGWRDPRLLVGIALVAVATLLGAWAVRSAQDTVAVFVVQDTVTPGTAIEADDLRLVEVHLPDEELAAYVTADADLSDVVVQRTVLAGELLPRAALGSAQDVDVRPVAVPLRAAAASGVEAGASVDVWFTPKPDEQSDEQADPYALATGLIVAEVDRPDRAFGTAGAGTVQVLVPVDLLPEVLAALASDGSIDVVPLPGQ</sequence>